<evidence type="ECO:0000256" key="2">
    <source>
        <dbReference type="ARBA" id="ARBA00022490"/>
    </source>
</evidence>
<keyword evidence="4" id="KW-0677">Repeat</keyword>
<comment type="subcellular location">
    <subcellularLocation>
        <location evidence="1">Cytoplasm</location>
    </subcellularLocation>
</comment>
<sequence length="931" mass="110114">MKTKNTVPIEKQNKKDNEKNEYGKKEYTKKKKIITKKKIETDVKNKLEKIASKNEKENDEKKNDNYYEEKNISVDKKHNPIKNKTLPDMAEFSKETEDSTSVNQCYKNNSNIISAVNIELENNIQNVLEIDFSNDLNNLIFLKDTDSVIIKKNYMFSLFPKYFNSDEFIIIKDALSKYNLDDVLIFKNTKKYYTKKNIIITDEEVFIYFLKNKTFIESPEQKNEENPQIEEFQEKDNLKCVFIQPKNYISPYEKEIEKEIYSTKVVQSRKKLKKYIYINKDKKGEKIEEFINYNKFLSISGNLSNGTLQQMTLDFCSKNYIIHEEKSSQTYKPIHKNIGIQYNIEFLKKKKEEIMKSNKINKYLHKILPFVEKSMIENIIISEQIKEPNNNNSIDILSYKNIKYLNKIFIYTDIKYTTDKVALFTLSLPNINYLIFIIYVNNYKNTLQIEGVNTDSYILIWSYSNYMNPLYALISPYQISTAIVNEKDNHMIIAGSNNGLLIIWKLPPNYHGDFFLNSKKNEKTIDVEPYLFSCIEESHRREVTSLIFLSDKTLILNEKKISINSQKNSHLLFSASVDGTILIWNATNIERIEPKTEIKKKENELADKLYSFKPIFKINITRPNTEYSLGFTYFHFLEINSHNSQFFAFSEEGEYVIGNIYNCMQKDKNFSIVSEINSDYKNFKTLLSIKRNNIIKSLILTLTDHNFYLWKEDEKHPFFISPKSNEIYSCCEFSQTKISVIYIGKTNGHIEIWNLLEQKKQCIHSVSISNSSLICISILQNTDPSIFNSFEKKNNISVENNNQTNYDDENEIIDTNDYLRSKNEDDAYKYSYNKIIIGDSNGCVYVYQMEQNLLNSTKEETDEFILWMENQIYVNKQKTKRQFELYKEKDKMLKKDIEDANERKEQLETKLNEDFKKVMEKYKRYLLGDKL</sequence>
<dbReference type="GeneID" id="3431687"/>
<dbReference type="GO" id="GO:0045504">
    <property type="term" value="F:dynein heavy chain binding"/>
    <property type="evidence" value="ECO:0007669"/>
    <property type="project" value="TreeGrafter"/>
</dbReference>
<evidence type="ECO:0000256" key="5">
    <source>
        <dbReference type="SAM" id="Coils"/>
    </source>
</evidence>
<dbReference type="PANTHER" id="PTHR12442:SF5">
    <property type="entry name" value="DYNEIN AXONEMAL INTERMEDIATE CHAIN 3"/>
    <property type="match status" value="1"/>
</dbReference>
<evidence type="ECO:0000256" key="1">
    <source>
        <dbReference type="ARBA" id="ARBA00004496"/>
    </source>
</evidence>
<dbReference type="VEuPathDB" id="PlasmoDB:PYYM_0521200"/>
<keyword evidence="5" id="KW-0175">Coiled coil</keyword>
<evidence type="ECO:0000256" key="3">
    <source>
        <dbReference type="ARBA" id="ARBA00022574"/>
    </source>
</evidence>
<gene>
    <name evidence="8" type="ORF">PY17X_0521800</name>
    <name evidence="7" type="ORF">PYYM_0521200</name>
</gene>
<dbReference type="Gene3D" id="2.130.10.10">
    <property type="entry name" value="YVTN repeat-like/Quinoprotein amine dehydrogenase"/>
    <property type="match status" value="2"/>
</dbReference>
<dbReference type="InterPro" id="IPR036322">
    <property type="entry name" value="WD40_repeat_dom_sf"/>
</dbReference>
<evidence type="ECO:0000313" key="8">
    <source>
        <dbReference type="EMBL" id="VTZ74440.1"/>
    </source>
</evidence>
<feature type="region of interest" description="Disordered" evidence="6">
    <location>
        <begin position="1"/>
        <end position="27"/>
    </location>
</feature>
<organism evidence="7 10">
    <name type="scientific">Plasmodium yoelii</name>
    <dbReference type="NCBI Taxonomy" id="5861"/>
    <lineage>
        <taxon>Eukaryota</taxon>
        <taxon>Sar</taxon>
        <taxon>Alveolata</taxon>
        <taxon>Apicomplexa</taxon>
        <taxon>Aconoidasida</taxon>
        <taxon>Haemosporida</taxon>
        <taxon>Plasmodiidae</taxon>
        <taxon>Plasmodium</taxon>
        <taxon>Plasmodium (Vinckeia)</taxon>
    </lineage>
</organism>
<name>A0A078K526_PLAYE</name>
<evidence type="ECO:0000313" key="9">
    <source>
        <dbReference type="Proteomes" id="UP000072874"/>
    </source>
</evidence>
<keyword evidence="2" id="KW-0963">Cytoplasm</keyword>
<accession>A0A078K526</accession>
<dbReference type="AlphaFoldDB" id="A0A078K526"/>
<dbReference type="EMBL" id="LM993659">
    <property type="protein sequence ID" value="VTZ74440.1"/>
    <property type="molecule type" value="Genomic_DNA"/>
</dbReference>
<dbReference type="RefSeq" id="XP_022811705.1">
    <property type="nucleotide sequence ID" value="XM_022955258.1"/>
</dbReference>
<feature type="coiled-coil region" evidence="5">
    <location>
        <begin position="883"/>
        <end position="917"/>
    </location>
</feature>
<dbReference type="VEuPathDB" id="PlasmoDB:PY03525"/>
<reference evidence="7" key="2">
    <citation type="submission" date="2014-05" db="EMBL/GenBank/DDBJ databases">
        <authorList>
            <person name="Aslett A.Martin."/>
            <person name="De Silva Nishadi"/>
        </authorList>
    </citation>
    <scope>NUCLEOTIDE SEQUENCE</scope>
    <source>
        <strain evidence="7">YM</strain>
    </source>
</reference>
<dbReference type="GO" id="GO:0045503">
    <property type="term" value="F:dynein light chain binding"/>
    <property type="evidence" value="ECO:0007669"/>
    <property type="project" value="TreeGrafter"/>
</dbReference>
<evidence type="ECO:0000313" key="10">
    <source>
        <dbReference type="Proteomes" id="UP000072904"/>
    </source>
</evidence>
<keyword evidence="3" id="KW-0853">WD repeat</keyword>
<dbReference type="InterPro" id="IPR015943">
    <property type="entry name" value="WD40/YVTN_repeat-like_dom_sf"/>
</dbReference>
<dbReference type="InterPro" id="IPR050687">
    <property type="entry name" value="Dynein_IC"/>
</dbReference>
<dbReference type="InterPro" id="IPR001680">
    <property type="entry name" value="WD40_rpt"/>
</dbReference>
<protein>
    <recommendedName>
        <fullName evidence="11">Dynein intermediate chain</fullName>
    </recommendedName>
</protein>
<dbReference type="VEuPathDB" id="PlasmoDB:PY03524"/>
<feature type="compositionally biased region" description="Basic and acidic residues" evidence="6">
    <location>
        <begin position="11"/>
        <end position="26"/>
    </location>
</feature>
<reference evidence="9 10" key="1">
    <citation type="journal article" date="2014" name="BMC Biol.">
        <title>A comprehensive evaluation of rodent malaria parasite genomes and gene expression.</title>
        <authorList>
            <person name="Otto T.D."/>
            <person name="Bohme U."/>
            <person name="Jackson A.P."/>
            <person name="Hunt M."/>
            <person name="Franke-Fayard B."/>
            <person name="Hoeijmakers W.A."/>
            <person name="Religa A.A."/>
            <person name="Robertson L."/>
            <person name="Sanders M."/>
            <person name="Ogun S.A."/>
            <person name="Cunningham D."/>
            <person name="Erhart A."/>
            <person name="Billker O."/>
            <person name="Khan S.M."/>
            <person name="Stunnenberg H.G."/>
            <person name="Langhorne J."/>
            <person name="Holder A.A."/>
            <person name="Waters A.P."/>
            <person name="Newbold C.I."/>
            <person name="Pain A."/>
            <person name="Berriman M."/>
            <person name="Janse C.J."/>
        </authorList>
    </citation>
    <scope>NUCLEOTIDE SEQUENCE [LARGE SCALE GENOMIC DNA]</scope>
    <source>
        <strain evidence="8 9">17X</strain>
        <strain evidence="7 10">YM</strain>
    </source>
</reference>
<evidence type="ECO:0008006" key="11">
    <source>
        <dbReference type="Google" id="ProtNLM"/>
    </source>
</evidence>
<proteinExistence type="predicted"/>
<dbReference type="GO" id="GO:0036156">
    <property type="term" value="C:inner dynein arm"/>
    <property type="evidence" value="ECO:0007669"/>
    <property type="project" value="TreeGrafter"/>
</dbReference>
<reference evidence="8" key="4">
    <citation type="submission" date="2019-05" db="EMBL/GenBank/DDBJ databases">
        <authorList>
            <consortium name="Pathogen Informatics"/>
        </authorList>
    </citation>
    <scope>NUCLEOTIDE SEQUENCE</scope>
    <source>
        <strain evidence="8">17X</strain>
    </source>
</reference>
<dbReference type="SUPFAM" id="SSF50978">
    <property type="entry name" value="WD40 repeat-like"/>
    <property type="match status" value="1"/>
</dbReference>
<dbReference type="OrthoDB" id="366230at2759"/>
<dbReference type="GO" id="GO:0060294">
    <property type="term" value="P:cilium movement involved in cell motility"/>
    <property type="evidence" value="ECO:0007669"/>
    <property type="project" value="TreeGrafter"/>
</dbReference>
<dbReference type="KEGG" id="pyo:PY17X_0521800"/>
<dbReference type="EMBL" id="LK934633">
    <property type="protein sequence ID" value="CDU16807.1"/>
    <property type="molecule type" value="Genomic_DNA"/>
</dbReference>
<dbReference type="VEuPathDB" id="PlasmoDB:Py17XNL_000504571"/>
<dbReference type="VEuPathDB" id="PlasmoDB:PY17X_0521800"/>
<dbReference type="GO" id="GO:0036159">
    <property type="term" value="P:inner dynein arm assembly"/>
    <property type="evidence" value="ECO:0007669"/>
    <property type="project" value="TreeGrafter"/>
</dbReference>
<evidence type="ECO:0000313" key="7">
    <source>
        <dbReference type="EMBL" id="CDU16807.1"/>
    </source>
</evidence>
<dbReference type="PANTHER" id="PTHR12442">
    <property type="entry name" value="DYNEIN INTERMEDIATE CHAIN"/>
    <property type="match status" value="1"/>
</dbReference>
<dbReference type="SMART" id="SM00320">
    <property type="entry name" value="WD40"/>
    <property type="match status" value="3"/>
</dbReference>
<dbReference type="OMA" id="CCEFSQT"/>
<evidence type="ECO:0000256" key="6">
    <source>
        <dbReference type="SAM" id="MobiDB-lite"/>
    </source>
</evidence>
<feature type="region of interest" description="Disordered" evidence="6">
    <location>
        <begin position="46"/>
        <end position="67"/>
    </location>
</feature>
<dbReference type="Proteomes" id="UP000072904">
    <property type="component" value="Chromosome 5"/>
</dbReference>
<dbReference type="Proteomes" id="UP000072874">
    <property type="component" value="Chromosome 5"/>
</dbReference>
<reference evidence="8" key="3">
    <citation type="submission" date="2014-05" db="EMBL/GenBank/DDBJ databases">
        <authorList>
            <person name="Aslett M.A."/>
            <person name="De Silva N."/>
        </authorList>
    </citation>
    <scope>NUCLEOTIDE SEQUENCE</scope>
    <source>
        <strain evidence="8">17X</strain>
    </source>
</reference>
<evidence type="ECO:0000256" key="4">
    <source>
        <dbReference type="ARBA" id="ARBA00022737"/>
    </source>
</evidence>